<reference evidence="1" key="1">
    <citation type="journal article" date="2015" name="Nature">
        <title>Complex archaea that bridge the gap between prokaryotes and eukaryotes.</title>
        <authorList>
            <person name="Spang A."/>
            <person name="Saw J.H."/>
            <person name="Jorgensen S.L."/>
            <person name="Zaremba-Niedzwiedzka K."/>
            <person name="Martijn J."/>
            <person name="Lind A.E."/>
            <person name="van Eijk R."/>
            <person name="Schleper C."/>
            <person name="Guy L."/>
            <person name="Ettema T.J."/>
        </authorList>
    </citation>
    <scope>NUCLEOTIDE SEQUENCE</scope>
</reference>
<proteinExistence type="predicted"/>
<accession>A0A0F9TUF2</accession>
<protein>
    <submittedName>
        <fullName evidence="1">Uncharacterized protein</fullName>
    </submittedName>
</protein>
<sequence>MPRRIKTTNFTCRKRPIRVLTVFQSSGRAGKRNIKNPYIVKAIDLKDKDTIDVAKVSTKKMALRKHKMIVKKIKRGGTTLC</sequence>
<gene>
    <name evidence="1" type="ORF">LCGC14_0687590</name>
</gene>
<name>A0A0F9TUF2_9ZZZZ</name>
<organism evidence="1">
    <name type="scientific">marine sediment metagenome</name>
    <dbReference type="NCBI Taxonomy" id="412755"/>
    <lineage>
        <taxon>unclassified sequences</taxon>
        <taxon>metagenomes</taxon>
        <taxon>ecological metagenomes</taxon>
    </lineage>
</organism>
<dbReference type="EMBL" id="LAZR01001417">
    <property type="protein sequence ID" value="KKN44998.1"/>
    <property type="molecule type" value="Genomic_DNA"/>
</dbReference>
<evidence type="ECO:0000313" key="1">
    <source>
        <dbReference type="EMBL" id="KKN44998.1"/>
    </source>
</evidence>
<comment type="caution">
    <text evidence="1">The sequence shown here is derived from an EMBL/GenBank/DDBJ whole genome shotgun (WGS) entry which is preliminary data.</text>
</comment>
<dbReference type="AlphaFoldDB" id="A0A0F9TUF2"/>